<dbReference type="AlphaFoldDB" id="E1YBQ8"/>
<name>E1YBQ8_9BACT</name>
<organism evidence="1">
    <name type="scientific">uncultured Desulfobacterium sp</name>
    <dbReference type="NCBI Taxonomy" id="201089"/>
    <lineage>
        <taxon>Bacteria</taxon>
        <taxon>Pseudomonadati</taxon>
        <taxon>Thermodesulfobacteriota</taxon>
        <taxon>Desulfobacteria</taxon>
        <taxon>Desulfobacterales</taxon>
        <taxon>Desulfobacteriaceae</taxon>
        <taxon>Desulfobacterium</taxon>
        <taxon>environmental samples</taxon>
    </lineage>
</organism>
<proteinExistence type="predicted"/>
<dbReference type="EMBL" id="FR695868">
    <property type="protein sequence ID" value="CBX28002.1"/>
    <property type="molecule type" value="Genomic_DNA"/>
</dbReference>
<sequence length="58" mass="6662">MWNAGRHPTIENLAIIFTHSGFFQDNLKTSQKNLFCVIIYVYKIYKIFVIKKGGIIAG</sequence>
<protein>
    <submittedName>
        <fullName evidence="1">Uncharacterized protein</fullName>
    </submittedName>
</protein>
<gene>
    <name evidence="1" type="ORF">N47_G33260</name>
</gene>
<reference evidence="1" key="1">
    <citation type="journal article" date="2011" name="Environ. Microbiol.">
        <title>Genomic insights into the metabolic potential of the polycyclic aromatic hydrocarbon degrading sulfate-reducing Deltaproteobacterium N47.</title>
        <authorList>
            <person name="Bergmann F."/>
            <person name="Selesi D."/>
            <person name="Weinmaier T."/>
            <person name="Tischler P."/>
            <person name="Rattei T."/>
            <person name="Meckenstock R.U."/>
        </authorList>
    </citation>
    <scope>NUCLEOTIDE SEQUENCE</scope>
</reference>
<accession>E1YBQ8</accession>
<evidence type="ECO:0000313" key="1">
    <source>
        <dbReference type="EMBL" id="CBX28002.1"/>
    </source>
</evidence>